<reference evidence="3 4" key="1">
    <citation type="journal article" date="2015" name="Genome Biol. Evol.">
        <title>Comparative Genomics of a Bacterivorous Green Alga Reveals Evolutionary Causalities and Consequences of Phago-Mixotrophic Mode of Nutrition.</title>
        <authorList>
            <person name="Burns J.A."/>
            <person name="Paasch A."/>
            <person name="Narechania A."/>
            <person name="Kim E."/>
        </authorList>
    </citation>
    <scope>NUCLEOTIDE SEQUENCE [LARGE SCALE GENOMIC DNA]</scope>
    <source>
        <strain evidence="3 4">PLY_AMNH</strain>
    </source>
</reference>
<feature type="compositionally biased region" description="Polar residues" evidence="2">
    <location>
        <begin position="1"/>
        <end position="15"/>
    </location>
</feature>
<dbReference type="AlphaFoldDB" id="A0AAE0C296"/>
<evidence type="ECO:0000313" key="3">
    <source>
        <dbReference type="EMBL" id="KAK3246200.1"/>
    </source>
</evidence>
<feature type="region of interest" description="Disordered" evidence="2">
    <location>
        <begin position="1"/>
        <end position="30"/>
    </location>
</feature>
<organism evidence="3 4">
    <name type="scientific">Cymbomonas tetramitiformis</name>
    <dbReference type="NCBI Taxonomy" id="36881"/>
    <lineage>
        <taxon>Eukaryota</taxon>
        <taxon>Viridiplantae</taxon>
        <taxon>Chlorophyta</taxon>
        <taxon>Pyramimonadophyceae</taxon>
        <taxon>Pyramimonadales</taxon>
        <taxon>Pyramimonadaceae</taxon>
        <taxon>Cymbomonas</taxon>
    </lineage>
</organism>
<protein>
    <submittedName>
        <fullName evidence="3">Uncharacterized protein</fullName>
    </submittedName>
</protein>
<name>A0AAE0C296_9CHLO</name>
<evidence type="ECO:0000256" key="1">
    <source>
        <dbReference type="SAM" id="Coils"/>
    </source>
</evidence>
<dbReference type="Proteomes" id="UP001190700">
    <property type="component" value="Unassembled WGS sequence"/>
</dbReference>
<evidence type="ECO:0000256" key="2">
    <source>
        <dbReference type="SAM" id="MobiDB-lite"/>
    </source>
</evidence>
<feature type="coiled-coil region" evidence="1">
    <location>
        <begin position="43"/>
        <end position="70"/>
    </location>
</feature>
<dbReference type="EMBL" id="LGRX02030073">
    <property type="protein sequence ID" value="KAK3246200.1"/>
    <property type="molecule type" value="Genomic_DNA"/>
</dbReference>
<sequence>MYGDQASSEGDTNKTPPARERLVETREPKTGMEALLEQQAAMMTLMMQQMKDLNARVEVAEETAAKAASQAGSSAQSGDAELEQLKKLPYVPHVAGNLFPTRPPTLETDMPQMYGLYNDETYDALFKRTNSSMGYEQLVLAPALSYMHVAIASSEVALGWLQGEKEPPGVEDLGERVYTAHNTLKGVFALLINRYTMIQLRASMESDATTRGGAEALRAKPAFVEEKVYAGSDGLVTNSILTKWLKEFDTKKAKAVTNTPAKATAKASAKVSTFRDRQEEKAKTQRAVELERVKCGALPFGWYDSPRILVKAVKVLVEWLRSPRSSADRREVGKLQSESKLHEAGLVRGCKVVYYSLVTPGTRHNRAGLVRGCKVKVCWPTDDFVAGTVRREVGVRGCKGAVMVLSHCAWVRPEAGLPRLRDPPQYEQPTGPTG</sequence>
<feature type="compositionally biased region" description="Basic and acidic residues" evidence="2">
    <location>
        <begin position="17"/>
        <end position="30"/>
    </location>
</feature>
<proteinExistence type="predicted"/>
<keyword evidence="1" id="KW-0175">Coiled coil</keyword>
<evidence type="ECO:0000313" key="4">
    <source>
        <dbReference type="Proteomes" id="UP001190700"/>
    </source>
</evidence>
<gene>
    <name evidence="3" type="ORF">CYMTET_44253</name>
</gene>
<comment type="caution">
    <text evidence="3">The sequence shown here is derived from an EMBL/GenBank/DDBJ whole genome shotgun (WGS) entry which is preliminary data.</text>
</comment>
<accession>A0AAE0C296</accession>
<keyword evidence="4" id="KW-1185">Reference proteome</keyword>